<dbReference type="SMART" id="SM00558">
    <property type="entry name" value="JmjC"/>
    <property type="match status" value="1"/>
</dbReference>
<dbReference type="InterPro" id="IPR041667">
    <property type="entry name" value="Cupin_8"/>
</dbReference>
<protein>
    <submittedName>
        <fullName evidence="2">Cupin-like domain-containing protein</fullName>
    </submittedName>
</protein>
<proteinExistence type="predicted"/>
<accession>A0ABT4UI26</accession>
<gene>
    <name evidence="2" type="ORF">O3P16_05555</name>
</gene>
<dbReference type="EMBL" id="JAQGEF010000005">
    <property type="protein sequence ID" value="MDA3614264.1"/>
    <property type="molecule type" value="Genomic_DNA"/>
</dbReference>
<evidence type="ECO:0000313" key="2">
    <source>
        <dbReference type="EMBL" id="MDA3614264.1"/>
    </source>
</evidence>
<evidence type="ECO:0000313" key="3">
    <source>
        <dbReference type="Proteomes" id="UP001210231"/>
    </source>
</evidence>
<dbReference type="Pfam" id="PF13621">
    <property type="entry name" value="Cupin_8"/>
    <property type="match status" value="1"/>
</dbReference>
<dbReference type="PANTHER" id="PTHR12461:SF105">
    <property type="entry name" value="HYPOXIA-INDUCIBLE FACTOR 1-ALPHA INHIBITOR"/>
    <property type="match status" value="1"/>
</dbReference>
<reference evidence="2 3" key="1">
    <citation type="submission" date="2022-12" db="EMBL/GenBank/DDBJ databases">
        <title>Chitinophagaceae gen. sp. nov., a new member of the family Chitinophagaceae, isolated from soil in a chemical factory.</title>
        <authorList>
            <person name="Ke Z."/>
        </authorList>
    </citation>
    <scope>NUCLEOTIDE SEQUENCE [LARGE SCALE GENOMIC DNA]</scope>
    <source>
        <strain evidence="2 3">LY-5</strain>
    </source>
</reference>
<dbReference type="InterPro" id="IPR003347">
    <property type="entry name" value="JmjC_dom"/>
</dbReference>
<keyword evidence="3" id="KW-1185">Reference proteome</keyword>
<feature type="domain" description="JmjC" evidence="1">
    <location>
        <begin position="82"/>
        <end position="259"/>
    </location>
</feature>
<dbReference type="PANTHER" id="PTHR12461">
    <property type="entry name" value="HYPOXIA-INDUCIBLE FACTOR 1 ALPHA INHIBITOR-RELATED"/>
    <property type="match status" value="1"/>
</dbReference>
<name>A0ABT4UI26_9BACT</name>
<dbReference type="Gene3D" id="2.60.120.650">
    <property type="entry name" value="Cupin"/>
    <property type="match status" value="1"/>
</dbReference>
<dbReference type="Proteomes" id="UP001210231">
    <property type="component" value="Unassembled WGS sequence"/>
</dbReference>
<dbReference type="RefSeq" id="WP_407030592.1">
    <property type="nucleotide sequence ID" value="NZ_JAQGEF010000005.1"/>
</dbReference>
<dbReference type="SUPFAM" id="SSF51197">
    <property type="entry name" value="Clavaminate synthase-like"/>
    <property type="match status" value="1"/>
</dbReference>
<organism evidence="2 3">
    <name type="scientific">Polluticaenibacter yanchengensis</name>
    <dbReference type="NCBI Taxonomy" id="3014562"/>
    <lineage>
        <taxon>Bacteria</taxon>
        <taxon>Pseudomonadati</taxon>
        <taxon>Bacteroidota</taxon>
        <taxon>Chitinophagia</taxon>
        <taxon>Chitinophagales</taxon>
        <taxon>Chitinophagaceae</taxon>
        <taxon>Polluticaenibacter</taxon>
    </lineage>
</organism>
<evidence type="ECO:0000259" key="1">
    <source>
        <dbReference type="PROSITE" id="PS51184"/>
    </source>
</evidence>
<comment type="caution">
    <text evidence="2">The sequence shown here is derived from an EMBL/GenBank/DDBJ whole genome shotgun (WGS) entry which is preliminary data.</text>
</comment>
<sequence length="300" mass="34717">MNISKQIPIVDATKITRKEFESTYLRPQKPVILRGLWKQYPAYDKWTMDYFKQSMGDIEVELFSSKQANPSETLKVAHAKMRFDKYLDLIEKEPTDLRLFLFPVFKHKPELIKDFGYPKITGRYLKIPFMFFGPAGSITRMHQDIDLSNVFLTQFAGKKRVVLFAPDQSELLYRLPFNVHSTVDIDNPDYDTYPGLKFAEGCTGLLEHGDTLFMPSGYWHHIEYVEGGFGLSVRTLGASIGTIVKGGFNVTIRRKFDDLMRAMFDQKWFNYKKKIAFKRAEKAMQKVNKNNGGNSQPAYN</sequence>
<dbReference type="PROSITE" id="PS51184">
    <property type="entry name" value="JMJC"/>
    <property type="match status" value="1"/>
</dbReference>